<sequence>MRNHKDDYALHKPAPPPPVAKFAERARSARHLHVNGPGAASMRKKPARPSEMCADSPLRKLLRPAPPPQFSATTAAGSPHSCRVESEPIPTADEAARATATAPLSRSLSAIRFQQPALHDSRGAAQLHAPAFPVEQRRQGVVERHIASLCTLNDDAAVVRNEKNESASRNEVDAFRESLYSAFIAEEERLAARAKPRFRTAALRCPNGFGTPPGEHDEEFLTALREDELAHAQRLRRLDEAKEMQHKLARARASRRRTRELSRVSFEKLVALGIPHAMAQLRRIVVAAHGEENAPALVDHVADLLRRKHGVILGSNNPTPRERRRSQLLSFDVRSKRPVHERLISAGTQQVLQELQRLPKAPRPSLSCHDADDLDAATWLEAQLEALDDAVALDDSASR</sequence>
<dbReference type="EMBL" id="HBGF01007569">
    <property type="protein sequence ID" value="CAD9097122.1"/>
    <property type="molecule type" value="Transcribed_RNA"/>
</dbReference>
<evidence type="ECO:0000313" key="2">
    <source>
        <dbReference type="EMBL" id="CAD9097122.1"/>
    </source>
</evidence>
<feature type="compositionally biased region" description="Basic and acidic residues" evidence="1">
    <location>
        <begin position="1"/>
        <end position="10"/>
    </location>
</feature>
<evidence type="ECO:0000256" key="1">
    <source>
        <dbReference type="SAM" id="MobiDB-lite"/>
    </source>
</evidence>
<proteinExistence type="predicted"/>
<name>A0A7S1L874_NEODS</name>
<dbReference type="AlphaFoldDB" id="A0A7S1L874"/>
<gene>
    <name evidence="2" type="ORF">NDES1114_LOCUS5124</name>
</gene>
<reference evidence="2" key="1">
    <citation type="submission" date="2021-01" db="EMBL/GenBank/DDBJ databases">
        <authorList>
            <person name="Corre E."/>
            <person name="Pelletier E."/>
            <person name="Niang G."/>
            <person name="Scheremetjew M."/>
            <person name="Finn R."/>
            <person name="Kale V."/>
            <person name="Holt S."/>
            <person name="Cochrane G."/>
            <person name="Meng A."/>
            <person name="Brown T."/>
            <person name="Cohen L."/>
        </authorList>
    </citation>
    <scope>NUCLEOTIDE SEQUENCE</scope>
    <source>
        <strain evidence="2">CCAP 1951/1</strain>
    </source>
</reference>
<accession>A0A7S1L874</accession>
<feature type="region of interest" description="Disordered" evidence="1">
    <location>
        <begin position="29"/>
        <end position="101"/>
    </location>
</feature>
<protein>
    <submittedName>
        <fullName evidence="2">Uncharacterized protein</fullName>
    </submittedName>
</protein>
<organism evidence="2">
    <name type="scientific">Neobodo designis</name>
    <name type="common">Flagellated protozoan</name>
    <name type="synonym">Bodo designis</name>
    <dbReference type="NCBI Taxonomy" id="312471"/>
    <lineage>
        <taxon>Eukaryota</taxon>
        <taxon>Discoba</taxon>
        <taxon>Euglenozoa</taxon>
        <taxon>Kinetoplastea</taxon>
        <taxon>Metakinetoplastina</taxon>
        <taxon>Neobodonida</taxon>
        <taxon>Neobodo</taxon>
    </lineage>
</organism>
<feature type="compositionally biased region" description="Low complexity" evidence="1">
    <location>
        <begin position="91"/>
        <end position="101"/>
    </location>
</feature>
<feature type="region of interest" description="Disordered" evidence="1">
    <location>
        <begin position="1"/>
        <end position="20"/>
    </location>
</feature>